<dbReference type="GO" id="GO:0006334">
    <property type="term" value="P:nucleosome assembly"/>
    <property type="evidence" value="ECO:0007669"/>
    <property type="project" value="InterPro"/>
</dbReference>
<dbReference type="Proteomes" id="UP000324629">
    <property type="component" value="Unassembled WGS sequence"/>
</dbReference>
<accession>A0A5J4N708</accession>
<keyword evidence="3" id="KW-1185">Reference proteome</keyword>
<organism evidence="2 3">
    <name type="scientific">Paragonimus westermani</name>
    <dbReference type="NCBI Taxonomy" id="34504"/>
    <lineage>
        <taxon>Eukaryota</taxon>
        <taxon>Metazoa</taxon>
        <taxon>Spiralia</taxon>
        <taxon>Lophotrochozoa</taxon>
        <taxon>Platyhelminthes</taxon>
        <taxon>Trematoda</taxon>
        <taxon>Digenea</taxon>
        <taxon>Plagiorchiida</taxon>
        <taxon>Troglotremata</taxon>
        <taxon>Troglotrematidae</taxon>
        <taxon>Paragonimus</taxon>
    </lineage>
</organism>
<proteinExistence type="predicted"/>
<dbReference type="EMBL" id="QNGE01006665">
    <property type="protein sequence ID" value="KAA3671336.1"/>
    <property type="molecule type" value="Genomic_DNA"/>
</dbReference>
<dbReference type="InterPro" id="IPR036388">
    <property type="entry name" value="WH-like_DNA-bd_sf"/>
</dbReference>
<dbReference type="Pfam" id="PF00538">
    <property type="entry name" value="Linker_histone"/>
    <property type="match status" value="1"/>
</dbReference>
<reference evidence="2 3" key="1">
    <citation type="journal article" date="2019" name="Gigascience">
        <title>Whole-genome sequence of the oriental lung fluke Paragonimus westermani.</title>
        <authorList>
            <person name="Oey H."/>
            <person name="Zakrzewski M."/>
            <person name="Narain K."/>
            <person name="Devi K.R."/>
            <person name="Agatsuma T."/>
            <person name="Nawaratna S."/>
            <person name="Gobert G.N."/>
            <person name="Jones M.K."/>
            <person name="Ragan M.A."/>
            <person name="McManus D.P."/>
            <person name="Krause L."/>
        </authorList>
    </citation>
    <scope>NUCLEOTIDE SEQUENCE [LARGE SCALE GENOMIC DNA]</scope>
    <source>
        <strain evidence="2 3">IND2009</strain>
    </source>
</reference>
<feature type="domain" description="H15" evidence="1">
    <location>
        <begin position="17"/>
        <end position="70"/>
    </location>
</feature>
<evidence type="ECO:0000313" key="3">
    <source>
        <dbReference type="Proteomes" id="UP000324629"/>
    </source>
</evidence>
<dbReference type="PROSITE" id="PS51504">
    <property type="entry name" value="H15"/>
    <property type="match status" value="1"/>
</dbReference>
<dbReference type="SUPFAM" id="SSF46785">
    <property type="entry name" value="Winged helix' DNA-binding domain"/>
    <property type="match status" value="1"/>
</dbReference>
<feature type="non-terminal residue" evidence="2">
    <location>
        <position position="1"/>
    </location>
</feature>
<dbReference type="InterPro" id="IPR005818">
    <property type="entry name" value="Histone_H1/H5_H15"/>
</dbReference>
<dbReference type="InterPro" id="IPR036390">
    <property type="entry name" value="WH_DNA-bd_sf"/>
</dbReference>
<dbReference type="GO" id="GO:0003677">
    <property type="term" value="F:DNA binding"/>
    <property type="evidence" value="ECO:0007669"/>
    <property type="project" value="InterPro"/>
</dbReference>
<dbReference type="AlphaFoldDB" id="A0A5J4N708"/>
<gene>
    <name evidence="2" type="ORF">DEA37_0003441</name>
</gene>
<dbReference type="Gene3D" id="1.10.10.10">
    <property type="entry name" value="Winged helix-like DNA-binding domain superfamily/Winged helix DNA-binding domain"/>
    <property type="match status" value="1"/>
</dbReference>
<evidence type="ECO:0000259" key="1">
    <source>
        <dbReference type="PROSITE" id="PS51504"/>
    </source>
</evidence>
<protein>
    <recommendedName>
        <fullName evidence="1">H15 domain-containing protein</fullName>
    </recommendedName>
</protein>
<dbReference type="GO" id="GO:0000786">
    <property type="term" value="C:nucleosome"/>
    <property type="evidence" value="ECO:0007669"/>
    <property type="project" value="InterPro"/>
</dbReference>
<dbReference type="SMART" id="SM00526">
    <property type="entry name" value="H15"/>
    <property type="match status" value="1"/>
</dbReference>
<name>A0A5J4N708_9TREM</name>
<evidence type="ECO:0000313" key="2">
    <source>
        <dbReference type="EMBL" id="KAA3671336.1"/>
    </source>
</evidence>
<sequence>HASAKKTKAAKPKVPTTHPPVIDMVKAAIMAAKDRNGTFHPIITKYIATTYKVDVQKLGPHIRRGNVHAV</sequence>
<comment type="caution">
    <text evidence="2">The sequence shown here is derived from an EMBL/GenBank/DDBJ whole genome shotgun (WGS) entry which is preliminary data.</text>
</comment>
<dbReference type="CDD" id="cd00073">
    <property type="entry name" value="H15"/>
    <property type="match status" value="1"/>
</dbReference>